<name>A0A6A6PW83_9PEZI</name>
<dbReference type="Gene3D" id="3.40.50.300">
    <property type="entry name" value="P-loop containing nucleotide triphosphate hydrolases"/>
    <property type="match status" value="1"/>
</dbReference>
<feature type="compositionally biased region" description="Polar residues" evidence="7">
    <location>
        <begin position="327"/>
        <end position="339"/>
    </location>
</feature>
<feature type="compositionally biased region" description="Basic and acidic residues" evidence="7">
    <location>
        <begin position="275"/>
        <end position="286"/>
    </location>
</feature>
<dbReference type="InterPro" id="IPR013083">
    <property type="entry name" value="Znf_RING/FYVE/PHD"/>
</dbReference>
<dbReference type="EMBL" id="MU001635">
    <property type="protein sequence ID" value="KAF2483557.1"/>
    <property type="molecule type" value="Genomic_DNA"/>
</dbReference>
<dbReference type="SUPFAM" id="SSF52540">
    <property type="entry name" value="P-loop containing nucleoside triphosphate hydrolases"/>
    <property type="match status" value="2"/>
</dbReference>
<dbReference type="Pfam" id="PF00271">
    <property type="entry name" value="Helicase_C"/>
    <property type="match status" value="1"/>
</dbReference>
<dbReference type="SUPFAM" id="SSF57850">
    <property type="entry name" value="RING/U-box"/>
    <property type="match status" value="1"/>
</dbReference>
<organism evidence="11 12">
    <name type="scientific">Neohortaea acidophila</name>
    <dbReference type="NCBI Taxonomy" id="245834"/>
    <lineage>
        <taxon>Eukaryota</taxon>
        <taxon>Fungi</taxon>
        <taxon>Dikarya</taxon>
        <taxon>Ascomycota</taxon>
        <taxon>Pezizomycotina</taxon>
        <taxon>Dothideomycetes</taxon>
        <taxon>Dothideomycetidae</taxon>
        <taxon>Mycosphaerellales</taxon>
        <taxon>Teratosphaeriaceae</taxon>
        <taxon>Neohortaea</taxon>
    </lineage>
</organism>
<dbReference type="InterPro" id="IPR001650">
    <property type="entry name" value="Helicase_C-like"/>
</dbReference>
<dbReference type="Pfam" id="PF00176">
    <property type="entry name" value="SNF2-rel_dom"/>
    <property type="match status" value="1"/>
</dbReference>
<protein>
    <submittedName>
        <fullName evidence="11">SNF2 family N-terminal domain-containing protein</fullName>
    </submittedName>
</protein>
<dbReference type="InterPro" id="IPR050628">
    <property type="entry name" value="SNF2_RAD54_helicase_TF"/>
</dbReference>
<dbReference type="CDD" id="cd18008">
    <property type="entry name" value="DEXDc_SHPRH-like"/>
    <property type="match status" value="1"/>
</dbReference>
<dbReference type="InterPro" id="IPR038718">
    <property type="entry name" value="SNF2-like_sf"/>
</dbReference>
<dbReference type="GO" id="GO:0016787">
    <property type="term" value="F:hydrolase activity"/>
    <property type="evidence" value="ECO:0007669"/>
    <property type="project" value="UniProtKB-KW"/>
</dbReference>
<dbReference type="AlphaFoldDB" id="A0A6A6PW83"/>
<dbReference type="InterPro" id="IPR014001">
    <property type="entry name" value="Helicase_ATP-bd"/>
</dbReference>
<evidence type="ECO:0000259" key="10">
    <source>
        <dbReference type="PROSITE" id="PS51194"/>
    </source>
</evidence>
<feature type="domain" description="Helicase C-terminal" evidence="10">
    <location>
        <begin position="1080"/>
        <end position="1240"/>
    </location>
</feature>
<feature type="compositionally biased region" description="Polar residues" evidence="7">
    <location>
        <begin position="134"/>
        <end position="147"/>
    </location>
</feature>
<dbReference type="Gene3D" id="3.40.50.10810">
    <property type="entry name" value="Tandem AAA-ATPase domain"/>
    <property type="match status" value="1"/>
</dbReference>
<evidence type="ECO:0000259" key="8">
    <source>
        <dbReference type="PROSITE" id="PS50089"/>
    </source>
</evidence>
<feature type="domain" description="Helicase ATP-binding" evidence="9">
    <location>
        <begin position="510"/>
        <end position="698"/>
    </location>
</feature>
<keyword evidence="6" id="KW-0862">Zinc</keyword>
<evidence type="ECO:0000256" key="2">
    <source>
        <dbReference type="ARBA" id="ARBA00022741"/>
    </source>
</evidence>
<dbReference type="CDD" id="cd18793">
    <property type="entry name" value="SF2_C_SNF"/>
    <property type="match status" value="1"/>
</dbReference>
<keyword evidence="3" id="KW-0378">Hydrolase</keyword>
<dbReference type="GeneID" id="54474624"/>
<feature type="compositionally biased region" description="Polar residues" evidence="7">
    <location>
        <begin position="216"/>
        <end position="226"/>
    </location>
</feature>
<gene>
    <name evidence="11" type="ORF">BDY17DRAFT_297601</name>
</gene>
<sequence>MASTLPASASQAEIENELDFLDIMIGTLDQGADDYATRLDELEGKKSELEERLEALLQGGSPSQTPPDEEELRMGGMDGAQDTAMTGGQMSPSNNMGIGQFYNGLNGGIQPGLKRSATDTLRLDSQHPYKRQTPDPSTVATPSSSVESFEKPATSVAEINERSRRRQLMAEAALQRQRDSQKADEEYARRLSQLATPSSSRGPGASSFSSSQRPSVQTTLNHNGSYQRLPAPQVKPERPNGASQFLPNQYKSEFPRNSSTPTGFSQAQARSPYVKPEHVKPEHIKAEPSGSRPSQPSQPRRKADVVDLTASDSDDGEEISEIAPNGFTPNNRSQRSGFDNASLPGFGHPLAVRPAVHSTPARPQIPGAYPTATPNGYNSVYGGFNGINPQQAPWLQQASSGLVNGIRTAAGHLGDSLSELTNLFNTNDDLIYGGSRSLLNPYAENMDLFNRRYNEIADYNPEKTREEINALLENIRPDEAIPADLRVKTPAAMDVKLHKYQEMGLTWLKNCEEGSNKGGILADEMGLGKTIQMLSLIVEHKSDDPRCKASLIVAPVALMRQWKQEIQQKIKKSERITVFIQHGQGKKKKFADLQHFDVVLTTFGTLASELKKLEKFRLRQKHDPTARPQGNEQCALLGDDATWYRVVLDEAQCIKNKTTKTAIAAAHLNSKYRLCMTGTPMMNNVEEFYSLVKFLRINPYSRWEKFRVDISTPLKSHDEQYRQSAMVKLQTLCKAIMLRRTKQSKFEGQPILVLPERTTDVENPVFDDDERAFYDAVENKTRLEFNKYLRRGQVGNNYTAVLVLLLRMRQAACHPHLIKDFGIASAADITEEQVIDYAKELDEAVVARIKATGGNFECPVCYDVVENPAIFVPCGHDTCRECFSRITDPSNAIRDGNEGGTGAKCPNCRSPIDTKRVTDFDAFKKVHMPELLTEEELKELEAMKEDDSSTESESESDDEEEYERLTKQGNLDNFVEDDESTESEAEEDNDVEEEGASGPSKKSKKAKGKKAKVDKKSAKGKGKGKAKEKKVKKKKKKKETVTLADLATMSKKNQKARRAYLRRLRDNYVDSAKIRKTMELLQTIIDDAAGEKVLVFSQWTSLLDLLEIPIDGKGWGYRRYDGSMNTKMRGDAVDDFRDDRQDVRIMLVSLKAGNAGLNLNMASQVIILDPFWNPYIEEQAIDRAHRIGQTRPVQVHRILIEKTVEDRIIELQERKRTLISEALDEKAGQNIARLGVQELAYLFGVTNNPSERVAYRPANRR</sequence>
<feature type="compositionally biased region" description="Basic and acidic residues" evidence="7">
    <location>
        <begin position="176"/>
        <end position="189"/>
    </location>
</feature>
<dbReference type="GO" id="GO:0005737">
    <property type="term" value="C:cytoplasm"/>
    <property type="evidence" value="ECO:0007669"/>
    <property type="project" value="TreeGrafter"/>
</dbReference>
<proteinExistence type="inferred from homology"/>
<feature type="compositionally biased region" description="Basic residues" evidence="7">
    <location>
        <begin position="1001"/>
        <end position="1038"/>
    </location>
</feature>
<dbReference type="GO" id="GO:0005524">
    <property type="term" value="F:ATP binding"/>
    <property type="evidence" value="ECO:0007669"/>
    <property type="project" value="UniProtKB-KW"/>
</dbReference>
<feature type="compositionally biased region" description="Polar residues" evidence="7">
    <location>
        <begin position="241"/>
        <end position="269"/>
    </location>
</feature>
<dbReference type="SMART" id="SM00487">
    <property type="entry name" value="DEXDc"/>
    <property type="match status" value="1"/>
</dbReference>
<feature type="compositionally biased region" description="Low complexity" evidence="7">
    <location>
        <begin position="197"/>
        <end position="215"/>
    </location>
</feature>
<keyword evidence="4" id="KW-0347">Helicase</keyword>
<evidence type="ECO:0000256" key="6">
    <source>
        <dbReference type="PROSITE-ProRule" id="PRU00175"/>
    </source>
</evidence>
<dbReference type="PROSITE" id="PS50089">
    <property type="entry name" value="ZF_RING_2"/>
    <property type="match status" value="1"/>
</dbReference>
<dbReference type="GO" id="GO:0000724">
    <property type="term" value="P:double-strand break repair via homologous recombination"/>
    <property type="evidence" value="ECO:0007669"/>
    <property type="project" value="TreeGrafter"/>
</dbReference>
<comment type="similarity">
    <text evidence="1">Belongs to the SNF2/RAD54 helicase family.</text>
</comment>
<feature type="compositionally biased region" description="Polar residues" evidence="7">
    <location>
        <begin position="83"/>
        <end position="97"/>
    </location>
</feature>
<keyword evidence="12" id="KW-1185">Reference proteome</keyword>
<dbReference type="PROSITE" id="PS51194">
    <property type="entry name" value="HELICASE_CTER"/>
    <property type="match status" value="1"/>
</dbReference>
<feature type="domain" description="RING-type" evidence="8">
    <location>
        <begin position="858"/>
        <end position="909"/>
    </location>
</feature>
<dbReference type="GO" id="GO:0008094">
    <property type="term" value="F:ATP-dependent activity, acting on DNA"/>
    <property type="evidence" value="ECO:0007669"/>
    <property type="project" value="TreeGrafter"/>
</dbReference>
<dbReference type="Proteomes" id="UP000799767">
    <property type="component" value="Unassembled WGS sequence"/>
</dbReference>
<dbReference type="SMART" id="SM00184">
    <property type="entry name" value="RING"/>
    <property type="match status" value="1"/>
</dbReference>
<dbReference type="RefSeq" id="XP_033590127.1">
    <property type="nucleotide sequence ID" value="XM_033733622.1"/>
</dbReference>
<dbReference type="GO" id="GO:0008270">
    <property type="term" value="F:zinc ion binding"/>
    <property type="evidence" value="ECO:0007669"/>
    <property type="project" value="UniProtKB-KW"/>
</dbReference>
<evidence type="ECO:0000256" key="4">
    <source>
        <dbReference type="ARBA" id="ARBA00022806"/>
    </source>
</evidence>
<reference evidence="11" key="1">
    <citation type="journal article" date="2020" name="Stud. Mycol.">
        <title>101 Dothideomycetes genomes: a test case for predicting lifestyles and emergence of pathogens.</title>
        <authorList>
            <person name="Haridas S."/>
            <person name="Albert R."/>
            <person name="Binder M."/>
            <person name="Bloem J."/>
            <person name="Labutti K."/>
            <person name="Salamov A."/>
            <person name="Andreopoulos B."/>
            <person name="Baker S."/>
            <person name="Barry K."/>
            <person name="Bills G."/>
            <person name="Bluhm B."/>
            <person name="Cannon C."/>
            <person name="Castanera R."/>
            <person name="Culley D."/>
            <person name="Daum C."/>
            <person name="Ezra D."/>
            <person name="Gonzalez J."/>
            <person name="Henrissat B."/>
            <person name="Kuo A."/>
            <person name="Liang C."/>
            <person name="Lipzen A."/>
            <person name="Lutzoni F."/>
            <person name="Magnuson J."/>
            <person name="Mondo S."/>
            <person name="Nolan M."/>
            <person name="Ohm R."/>
            <person name="Pangilinan J."/>
            <person name="Park H.-J."/>
            <person name="Ramirez L."/>
            <person name="Alfaro M."/>
            <person name="Sun H."/>
            <person name="Tritt A."/>
            <person name="Yoshinaga Y."/>
            <person name="Zwiers L.-H."/>
            <person name="Turgeon B."/>
            <person name="Goodwin S."/>
            <person name="Spatafora J."/>
            <person name="Crous P."/>
            <person name="Grigoriev I."/>
        </authorList>
    </citation>
    <scope>NUCLEOTIDE SEQUENCE</scope>
    <source>
        <strain evidence="11">CBS 113389</strain>
    </source>
</reference>
<keyword evidence="2" id="KW-0547">Nucleotide-binding</keyword>
<accession>A0A6A6PW83</accession>
<evidence type="ECO:0000256" key="5">
    <source>
        <dbReference type="ARBA" id="ARBA00022840"/>
    </source>
</evidence>
<dbReference type="PANTHER" id="PTHR45626">
    <property type="entry name" value="TRANSCRIPTION TERMINATION FACTOR 2-RELATED"/>
    <property type="match status" value="1"/>
</dbReference>
<keyword evidence="6" id="KW-0863">Zinc-finger</keyword>
<dbReference type="OrthoDB" id="423559at2759"/>
<evidence type="ECO:0000259" key="9">
    <source>
        <dbReference type="PROSITE" id="PS51192"/>
    </source>
</evidence>
<feature type="region of interest" description="Disordered" evidence="7">
    <location>
        <begin position="56"/>
        <end position="343"/>
    </location>
</feature>
<dbReference type="InterPro" id="IPR000330">
    <property type="entry name" value="SNF2_N"/>
</dbReference>
<dbReference type="InterPro" id="IPR001841">
    <property type="entry name" value="Znf_RING"/>
</dbReference>
<evidence type="ECO:0000256" key="3">
    <source>
        <dbReference type="ARBA" id="ARBA00022801"/>
    </source>
</evidence>
<feature type="compositionally biased region" description="Acidic residues" evidence="7">
    <location>
        <begin position="948"/>
        <end position="962"/>
    </location>
</feature>
<dbReference type="Gene3D" id="3.30.40.10">
    <property type="entry name" value="Zinc/RING finger domain, C3HC4 (zinc finger)"/>
    <property type="match status" value="1"/>
</dbReference>
<dbReference type="SMART" id="SM00490">
    <property type="entry name" value="HELICc"/>
    <property type="match status" value="1"/>
</dbReference>
<evidence type="ECO:0000256" key="1">
    <source>
        <dbReference type="ARBA" id="ARBA00007025"/>
    </source>
</evidence>
<dbReference type="Pfam" id="PF13923">
    <property type="entry name" value="zf-C3HC4_2"/>
    <property type="match status" value="1"/>
</dbReference>
<evidence type="ECO:0000313" key="12">
    <source>
        <dbReference type="Proteomes" id="UP000799767"/>
    </source>
</evidence>
<dbReference type="InterPro" id="IPR027417">
    <property type="entry name" value="P-loop_NTPase"/>
</dbReference>
<keyword evidence="6" id="KW-0479">Metal-binding</keyword>
<dbReference type="PANTHER" id="PTHR45626:SF16">
    <property type="entry name" value="ATP-DEPENDENT HELICASE ULS1"/>
    <property type="match status" value="1"/>
</dbReference>
<evidence type="ECO:0000313" key="11">
    <source>
        <dbReference type="EMBL" id="KAF2483557.1"/>
    </source>
</evidence>
<dbReference type="GO" id="GO:0005634">
    <property type="term" value="C:nucleus"/>
    <property type="evidence" value="ECO:0007669"/>
    <property type="project" value="TreeGrafter"/>
</dbReference>
<feature type="compositionally biased region" description="Acidic residues" evidence="7">
    <location>
        <begin position="974"/>
        <end position="995"/>
    </location>
</feature>
<dbReference type="GO" id="GO:0004386">
    <property type="term" value="F:helicase activity"/>
    <property type="evidence" value="ECO:0007669"/>
    <property type="project" value="UniProtKB-KW"/>
</dbReference>
<keyword evidence="5" id="KW-0067">ATP-binding</keyword>
<dbReference type="InterPro" id="IPR049730">
    <property type="entry name" value="SNF2/RAD54-like_C"/>
</dbReference>
<feature type="compositionally biased region" description="Low complexity" evidence="7">
    <location>
        <begin position="288"/>
        <end position="298"/>
    </location>
</feature>
<dbReference type="PROSITE" id="PS51192">
    <property type="entry name" value="HELICASE_ATP_BIND_1"/>
    <property type="match status" value="1"/>
</dbReference>
<evidence type="ECO:0000256" key="7">
    <source>
        <dbReference type="SAM" id="MobiDB-lite"/>
    </source>
</evidence>
<feature type="region of interest" description="Disordered" evidence="7">
    <location>
        <begin position="941"/>
        <end position="1039"/>
    </location>
</feature>